<proteinExistence type="predicted"/>
<dbReference type="AlphaFoldDB" id="A0A9W6JRI1"/>
<dbReference type="Pfam" id="PF13450">
    <property type="entry name" value="NAD_binding_8"/>
    <property type="match status" value="1"/>
</dbReference>
<dbReference type="Gene3D" id="3.90.660.10">
    <property type="match status" value="1"/>
</dbReference>
<organism evidence="1 2">
    <name type="scientific">Methylopila turkensis</name>
    <dbReference type="NCBI Taxonomy" id="1437816"/>
    <lineage>
        <taxon>Bacteria</taxon>
        <taxon>Pseudomonadati</taxon>
        <taxon>Pseudomonadota</taxon>
        <taxon>Alphaproteobacteria</taxon>
        <taxon>Hyphomicrobiales</taxon>
        <taxon>Methylopilaceae</taxon>
        <taxon>Methylopila</taxon>
    </lineage>
</organism>
<dbReference type="PANTHER" id="PTHR16128">
    <property type="entry name" value="FAD/NAD(P)-BINDING OXIDOREDUCTASE FAMILY PROTEIN"/>
    <property type="match status" value="1"/>
</dbReference>
<name>A0A9W6JRI1_9HYPH</name>
<dbReference type="EMBL" id="BSFL01000002">
    <property type="protein sequence ID" value="GLK80288.1"/>
    <property type="molecule type" value="Genomic_DNA"/>
</dbReference>
<reference evidence="1" key="1">
    <citation type="journal article" date="2014" name="Int. J. Syst. Evol. Microbiol.">
        <title>Complete genome sequence of Corynebacterium casei LMG S-19264T (=DSM 44701T), isolated from a smear-ripened cheese.</title>
        <authorList>
            <consortium name="US DOE Joint Genome Institute (JGI-PGF)"/>
            <person name="Walter F."/>
            <person name="Albersmeier A."/>
            <person name="Kalinowski J."/>
            <person name="Ruckert C."/>
        </authorList>
    </citation>
    <scope>NUCLEOTIDE SEQUENCE</scope>
    <source>
        <strain evidence="1">VKM B-2748</strain>
    </source>
</reference>
<dbReference type="PRINTS" id="PR00419">
    <property type="entry name" value="ADXRDTASE"/>
</dbReference>
<comment type="caution">
    <text evidence="1">The sequence shown here is derived from an EMBL/GenBank/DDBJ whole genome shotgun (WGS) entry which is preliminary data.</text>
</comment>
<keyword evidence="2" id="KW-1185">Reference proteome</keyword>
<evidence type="ECO:0000313" key="2">
    <source>
        <dbReference type="Proteomes" id="UP001143309"/>
    </source>
</evidence>
<evidence type="ECO:0000313" key="1">
    <source>
        <dbReference type="EMBL" id="GLK80288.1"/>
    </source>
</evidence>
<evidence type="ECO:0008006" key="3">
    <source>
        <dbReference type="Google" id="ProtNLM"/>
    </source>
</evidence>
<dbReference type="SUPFAM" id="SSF51905">
    <property type="entry name" value="FAD/NAD(P)-binding domain"/>
    <property type="match status" value="1"/>
</dbReference>
<dbReference type="RefSeq" id="WP_271200754.1">
    <property type="nucleotide sequence ID" value="NZ_BSFL01000002.1"/>
</dbReference>
<dbReference type="PANTHER" id="PTHR16128:SF5">
    <property type="entry name" value="FAD_NAD(P)-BINDING OXIDOREDUCTASE FAMILY PROTEIN"/>
    <property type="match status" value="1"/>
</dbReference>
<sequence length="317" mass="32762">MARPRVAIIGAGMAGLAAGRALVDAGFAVQLFDKGRAPGGRLSWRRGEAASFDHGAQYVRAKNEAFAIYLEAAERAGCAARWPEAEAARGDGRPAYVGLPGMSGLVGPIGRGLDVASATQVGDASRSDDGWRLADAHGAGLGRFDALVVAIPAPQALGLFEGHPLADPLRDAAYAPCWTAMFAFGQGVELPQIERDDDGPLAWVAHDGGKPGRGGAATLVVQAGPDWSASNLERSREEVAADMLAALRARHPALPAPAQVDAHRWRFAQVIRAIGAPCVVEADAGLAFCGDYCLGPRVEAAFDSGRAAGSALARLLG</sequence>
<dbReference type="Proteomes" id="UP001143309">
    <property type="component" value="Unassembled WGS sequence"/>
</dbReference>
<accession>A0A9W6JRI1</accession>
<protein>
    <recommendedName>
        <fullName evidence="3">FAD-dependent oxidoreductase</fullName>
    </recommendedName>
</protein>
<dbReference type="InterPro" id="IPR036188">
    <property type="entry name" value="FAD/NAD-bd_sf"/>
</dbReference>
<dbReference type="Gene3D" id="3.50.50.60">
    <property type="entry name" value="FAD/NAD(P)-binding domain"/>
    <property type="match status" value="1"/>
</dbReference>
<gene>
    <name evidence="1" type="ORF">GCM10008174_20290</name>
</gene>
<reference evidence="1" key="2">
    <citation type="submission" date="2023-01" db="EMBL/GenBank/DDBJ databases">
        <authorList>
            <person name="Sun Q."/>
            <person name="Evtushenko L."/>
        </authorList>
    </citation>
    <scope>NUCLEOTIDE SEQUENCE</scope>
    <source>
        <strain evidence="1">VKM B-2748</strain>
    </source>
</reference>